<comment type="caution">
    <text evidence="2">The sequence shown here is derived from an EMBL/GenBank/DDBJ whole genome shotgun (WGS) entry which is preliminary data.</text>
</comment>
<sequence length="111" mass="12042">MSTERKGAEMDRPRESEEKTETDVELLPNAIQVGNVQVVMTTYARGNGENEGGQSSGDSASTKRKASSRSPPSNQTELGDAVTVSAEELKKDNDDDDSTENKLRLPTIKLD</sequence>
<dbReference type="Proteomes" id="UP000794436">
    <property type="component" value="Unassembled WGS sequence"/>
</dbReference>
<accession>A0A8K1FP78</accession>
<feature type="compositionally biased region" description="Basic and acidic residues" evidence="1">
    <location>
        <begin position="87"/>
        <end position="103"/>
    </location>
</feature>
<proteinExistence type="predicted"/>
<reference evidence="2" key="1">
    <citation type="submission" date="2019-03" db="EMBL/GenBank/DDBJ databases">
        <title>Long read genome sequence of the mycoparasitic Pythium oligandrum ATCC 38472 isolated from sugarbeet rhizosphere.</title>
        <authorList>
            <person name="Gaulin E."/>
        </authorList>
    </citation>
    <scope>NUCLEOTIDE SEQUENCE</scope>
    <source>
        <strain evidence="2">ATCC 38472_TT</strain>
    </source>
</reference>
<dbReference type="AlphaFoldDB" id="A0A8K1FP78"/>
<evidence type="ECO:0000313" key="2">
    <source>
        <dbReference type="EMBL" id="TMW68099.1"/>
    </source>
</evidence>
<evidence type="ECO:0000313" key="3">
    <source>
        <dbReference type="Proteomes" id="UP000794436"/>
    </source>
</evidence>
<name>A0A8K1FP78_PYTOL</name>
<keyword evidence="3" id="KW-1185">Reference proteome</keyword>
<evidence type="ECO:0000256" key="1">
    <source>
        <dbReference type="SAM" id="MobiDB-lite"/>
    </source>
</evidence>
<feature type="region of interest" description="Disordered" evidence="1">
    <location>
        <begin position="1"/>
        <end position="27"/>
    </location>
</feature>
<feature type="region of interest" description="Disordered" evidence="1">
    <location>
        <begin position="42"/>
        <end position="111"/>
    </location>
</feature>
<organism evidence="2 3">
    <name type="scientific">Pythium oligandrum</name>
    <name type="common">Mycoparasitic fungus</name>
    <dbReference type="NCBI Taxonomy" id="41045"/>
    <lineage>
        <taxon>Eukaryota</taxon>
        <taxon>Sar</taxon>
        <taxon>Stramenopiles</taxon>
        <taxon>Oomycota</taxon>
        <taxon>Peronosporomycetes</taxon>
        <taxon>Pythiales</taxon>
        <taxon>Pythiaceae</taxon>
        <taxon>Pythium</taxon>
    </lineage>
</organism>
<dbReference type="EMBL" id="SPLM01000003">
    <property type="protein sequence ID" value="TMW68099.1"/>
    <property type="molecule type" value="Genomic_DNA"/>
</dbReference>
<protein>
    <submittedName>
        <fullName evidence="2">Uncharacterized protein</fullName>
    </submittedName>
</protein>
<feature type="compositionally biased region" description="Basic and acidic residues" evidence="1">
    <location>
        <begin position="1"/>
        <end position="22"/>
    </location>
</feature>
<gene>
    <name evidence="2" type="ORF">Poli38472_007771</name>
</gene>